<keyword evidence="12" id="KW-0378">Hydrolase</keyword>
<accession>A0A192TE14</accession>
<keyword evidence="10" id="KW-0472">Membrane</keyword>
<evidence type="ECO:0000256" key="2">
    <source>
        <dbReference type="ARBA" id="ARBA00005417"/>
    </source>
</evidence>
<evidence type="ECO:0000259" key="11">
    <source>
        <dbReference type="PROSITE" id="PS50893"/>
    </source>
</evidence>
<evidence type="ECO:0000256" key="3">
    <source>
        <dbReference type="ARBA" id="ARBA00022448"/>
    </source>
</evidence>
<organism evidence="13 15">
    <name type="scientific">Rhizobium phaseoli</name>
    <dbReference type="NCBI Taxonomy" id="396"/>
    <lineage>
        <taxon>Bacteria</taxon>
        <taxon>Pseudomonadati</taxon>
        <taxon>Pseudomonadota</taxon>
        <taxon>Alphaproteobacteria</taxon>
        <taxon>Hyphomicrobiales</taxon>
        <taxon>Rhizobiaceae</taxon>
        <taxon>Rhizobium/Agrobacterium group</taxon>
        <taxon>Rhizobium</taxon>
    </lineage>
</organism>
<keyword evidence="9" id="KW-1278">Translocase</keyword>
<dbReference type="EMBL" id="CP064931">
    <property type="protein sequence ID" value="QPK08988.1"/>
    <property type="molecule type" value="Genomic_DNA"/>
</dbReference>
<dbReference type="EMBL" id="CP013568">
    <property type="protein sequence ID" value="ANL86619.1"/>
    <property type="molecule type" value="Genomic_DNA"/>
</dbReference>
<proteinExistence type="inferred from homology"/>
<protein>
    <submittedName>
        <fullName evidence="13">Sugar ABC transporter ATP-binding protein</fullName>
        <ecNumber evidence="12">3.6.3.17</ecNumber>
    </submittedName>
</protein>
<dbReference type="InterPro" id="IPR027417">
    <property type="entry name" value="P-loop_NTPase"/>
</dbReference>
<dbReference type="PANTHER" id="PTHR43790:SF3">
    <property type="entry name" value="D-ALLOSE IMPORT ATP-BINDING PROTEIN ALSA-RELATED"/>
    <property type="match status" value="1"/>
</dbReference>
<reference evidence="13 15" key="2">
    <citation type="submission" date="2020-11" db="EMBL/GenBank/DDBJ databases">
        <title>Indigenous Rhizobia Nodulating Common beans in Western Kenya.</title>
        <authorList>
            <person name="Wekesa C.S."/>
            <person name="Oelmueller R."/>
            <person name="Furch A.C."/>
        </authorList>
    </citation>
    <scope>NUCLEOTIDE SEQUENCE [LARGE SCALE GENOMIC DNA]</scope>
    <source>
        <strain evidence="15">BS3</strain>
        <strain evidence="13">S3</strain>
    </source>
</reference>
<dbReference type="EC" id="3.6.3.17" evidence="12"/>
<evidence type="ECO:0000313" key="13">
    <source>
        <dbReference type="EMBL" id="QPK08988.1"/>
    </source>
</evidence>
<dbReference type="FunFam" id="3.40.50.300:FF:000127">
    <property type="entry name" value="Ribose import ATP-binding protein RbsA"/>
    <property type="match status" value="1"/>
</dbReference>
<evidence type="ECO:0000256" key="1">
    <source>
        <dbReference type="ARBA" id="ARBA00004202"/>
    </source>
</evidence>
<dbReference type="SUPFAM" id="SSF52540">
    <property type="entry name" value="P-loop containing nucleoside triphosphate hydrolases"/>
    <property type="match status" value="2"/>
</dbReference>
<keyword evidence="8 13" id="KW-0067">ATP-binding</keyword>
<evidence type="ECO:0000256" key="8">
    <source>
        <dbReference type="ARBA" id="ARBA00022840"/>
    </source>
</evidence>
<evidence type="ECO:0000313" key="12">
    <source>
        <dbReference type="EMBL" id="ANL86619.1"/>
    </source>
</evidence>
<dbReference type="CDD" id="cd03215">
    <property type="entry name" value="ABC_Carb_Monos_II"/>
    <property type="match status" value="1"/>
</dbReference>
<evidence type="ECO:0000313" key="14">
    <source>
        <dbReference type="Proteomes" id="UP000078551"/>
    </source>
</evidence>
<keyword evidence="5" id="KW-0762">Sugar transport</keyword>
<dbReference type="InterPro" id="IPR017871">
    <property type="entry name" value="ABC_transporter-like_CS"/>
</dbReference>
<keyword evidence="4" id="KW-1003">Cell membrane</keyword>
<evidence type="ECO:0000256" key="6">
    <source>
        <dbReference type="ARBA" id="ARBA00022737"/>
    </source>
</evidence>
<dbReference type="GO" id="GO:0005524">
    <property type="term" value="F:ATP binding"/>
    <property type="evidence" value="ECO:0007669"/>
    <property type="project" value="UniProtKB-KW"/>
</dbReference>
<dbReference type="GeneID" id="45959175"/>
<dbReference type="STRING" id="396.AMC85_CH03922"/>
<dbReference type="Proteomes" id="UP000540266">
    <property type="component" value="Chromosome"/>
</dbReference>
<keyword evidence="7" id="KW-0547">Nucleotide-binding</keyword>
<evidence type="ECO:0000256" key="10">
    <source>
        <dbReference type="ARBA" id="ARBA00023136"/>
    </source>
</evidence>
<reference evidence="12 14" key="1">
    <citation type="submission" date="2015-11" db="EMBL/GenBank/DDBJ databases">
        <title>The limits of bacterial species coexistence and the symbiotic plasmid transference in sympatric Rhizobium populations.</title>
        <authorList>
            <person name="Perez-Carrascal O.M."/>
            <person name="VanInsberghe D."/>
            <person name="Juarez S."/>
            <person name="Polz M.F."/>
            <person name="Vinuesa P."/>
            <person name="Gonzalez V."/>
        </authorList>
    </citation>
    <scope>NUCLEOTIDE SEQUENCE [LARGE SCALE GENOMIC DNA]</scope>
    <source>
        <strain evidence="12 14">N771</strain>
    </source>
</reference>
<dbReference type="GO" id="GO:0005886">
    <property type="term" value="C:plasma membrane"/>
    <property type="evidence" value="ECO:0007669"/>
    <property type="project" value="UniProtKB-SubCell"/>
</dbReference>
<dbReference type="RefSeq" id="WP_012485354.1">
    <property type="nucleotide sequence ID" value="NZ_CP013522.1"/>
</dbReference>
<dbReference type="InterPro" id="IPR003593">
    <property type="entry name" value="AAA+_ATPase"/>
</dbReference>
<evidence type="ECO:0000256" key="9">
    <source>
        <dbReference type="ARBA" id="ARBA00022967"/>
    </source>
</evidence>
<feature type="domain" description="ABC transporter" evidence="11">
    <location>
        <begin position="270"/>
        <end position="511"/>
    </location>
</feature>
<dbReference type="GO" id="GO:0016887">
    <property type="term" value="F:ATP hydrolysis activity"/>
    <property type="evidence" value="ECO:0007669"/>
    <property type="project" value="InterPro"/>
</dbReference>
<comment type="subcellular location">
    <subcellularLocation>
        <location evidence="1">Cell membrane</location>
        <topology evidence="1">Peripheral membrane protein</topology>
    </subcellularLocation>
</comment>
<dbReference type="SMART" id="SM00382">
    <property type="entry name" value="AAA"/>
    <property type="match status" value="2"/>
</dbReference>
<evidence type="ECO:0000256" key="4">
    <source>
        <dbReference type="ARBA" id="ARBA00022475"/>
    </source>
</evidence>
<dbReference type="PANTHER" id="PTHR43790">
    <property type="entry name" value="CARBOHYDRATE TRANSPORT ATP-BINDING PROTEIN MG119-RELATED"/>
    <property type="match status" value="1"/>
</dbReference>
<keyword evidence="14" id="KW-1185">Reference proteome</keyword>
<keyword evidence="3" id="KW-0813">Transport</keyword>
<dbReference type="InterPro" id="IPR050107">
    <property type="entry name" value="ABC_carbohydrate_import_ATPase"/>
</dbReference>
<comment type="similarity">
    <text evidence="2">Belongs to the ABC transporter superfamily.</text>
</comment>
<dbReference type="Pfam" id="PF00005">
    <property type="entry name" value="ABC_tran"/>
    <property type="match status" value="2"/>
</dbReference>
<evidence type="ECO:0000256" key="7">
    <source>
        <dbReference type="ARBA" id="ARBA00022741"/>
    </source>
</evidence>
<gene>
    <name evidence="12" type="ORF">AMC81_CH03892</name>
    <name evidence="13" type="ORF">HER27_021650</name>
</gene>
<name>A0A192TE14_9HYPH</name>
<dbReference type="PROSITE" id="PS00211">
    <property type="entry name" value="ABC_TRANSPORTER_1"/>
    <property type="match status" value="1"/>
</dbReference>
<evidence type="ECO:0000256" key="5">
    <source>
        <dbReference type="ARBA" id="ARBA00022597"/>
    </source>
</evidence>
<sequence length="513" mass="54858">MNHSSDIPSPGAPATPFLSLSGVGKTYPGVVALEGLSMDIMPGEVIGLVGENGAGKSTLMKILGGVIAPDRGTILLDGAELRFLTVESSISSGIAFVHQELNLFDNLDVAANIFLGREPLKAGPLKLVDRDRLRDMVKPLLRRVGAHFSADTLVASLSLAEQQMVEIAKALSINARLVIFDEPTSSLPLAETERLLSIIKLLKADGISVIFISHRLHEVERVADRVVVLRDGALAGTLAKKDIGHDQMVKLMIGRMLAARTAKPQRSPGSVALKVSAVRTAAYPGHPVDLEIRYGEILGLAGLVGSGRTELARVLFGIDRSYGGIILQDGQQIEVRSARDAVARGIFLVPEDRKRNGILLDFPIAQNITLADLPTLASRFMLSAERETAAAEKQRVRLGIKAPSVSSRTGTLSGGNQQKVVLAKWLSMSPKVMIFDEPTRGIDIGAKNEIYGLMRTLADAGVAILMISSDMEEVIGVSDRIAVMHEGQIAGILDEDEFSQESVLLLAVGKGVK</sequence>
<keyword evidence="6" id="KW-0677">Repeat</keyword>
<dbReference type="Proteomes" id="UP000078551">
    <property type="component" value="Chromosome"/>
</dbReference>
<dbReference type="Gene3D" id="3.40.50.300">
    <property type="entry name" value="P-loop containing nucleotide triphosphate hydrolases"/>
    <property type="match status" value="2"/>
</dbReference>
<dbReference type="PROSITE" id="PS50893">
    <property type="entry name" value="ABC_TRANSPORTER_2"/>
    <property type="match status" value="2"/>
</dbReference>
<dbReference type="AlphaFoldDB" id="A0A192TE14"/>
<dbReference type="CDD" id="cd03216">
    <property type="entry name" value="ABC_Carb_Monos_I"/>
    <property type="match status" value="1"/>
</dbReference>
<evidence type="ECO:0000313" key="15">
    <source>
        <dbReference type="Proteomes" id="UP000540266"/>
    </source>
</evidence>
<dbReference type="InterPro" id="IPR003439">
    <property type="entry name" value="ABC_transporter-like_ATP-bd"/>
</dbReference>
<feature type="domain" description="ABC transporter" evidence="11">
    <location>
        <begin position="18"/>
        <end position="256"/>
    </location>
</feature>